<reference evidence="1" key="1">
    <citation type="journal article" date="2017" name="Vet. Pathol.">
        <title>Ranid Herpesvirus 3 and Proliferative Dermatitis in Free-Ranging Wild Common Frogs (Rana Temporaria).</title>
        <authorList>
            <person name="Origgi F.C."/>
            <person name="Schmidt B.R."/>
            <person name="Lohmann P."/>
            <person name="Otten P."/>
            <person name="Akdesir E."/>
            <person name="Gaschen V."/>
            <person name="Aguilar-Bultet L."/>
            <person name="Wahli T."/>
            <person name="Sattler U."/>
            <person name="Stoffel M.H."/>
        </authorList>
    </citation>
    <scope>NUCLEOTIDE SEQUENCE [LARGE SCALE GENOMIC DNA]</scope>
    <source>
        <strain evidence="1">FO1_2015</strain>
    </source>
</reference>
<name>A0A1X9T5D0_9VIRU</name>
<keyword evidence="2" id="KW-1185">Reference proteome</keyword>
<dbReference type="KEGG" id="vg:32878242"/>
<dbReference type="RefSeq" id="YP_009362417.1">
    <property type="nucleotide sequence ID" value="NC_034618.1"/>
</dbReference>
<dbReference type="EMBL" id="KX832224">
    <property type="protein sequence ID" value="ARR28908.1"/>
    <property type="molecule type" value="Genomic_DNA"/>
</dbReference>
<protein>
    <submittedName>
        <fullName evidence="1">Uncharacterized protein</fullName>
    </submittedName>
</protein>
<sequence>MTFSICVLTFSNFSAKVKYERVLGCRFSKTYKSFKISTWVLFNKTSSSFARIIFLRSTQAAASIARTLSYMFIKLQANVFNSWQSVIRLLLLFKASSGFVWQ</sequence>
<organism evidence="1">
    <name type="scientific">Ranid herpesvirus 3</name>
    <dbReference type="NCBI Taxonomy" id="1987509"/>
    <lineage>
        <taxon>Viruses</taxon>
        <taxon>Duplodnaviria</taxon>
        <taxon>Heunggongvirae</taxon>
        <taxon>Peploviricota</taxon>
        <taxon>Herviviricetes</taxon>
        <taxon>Herpesvirales</taxon>
        <taxon>Alloherpesviridae</taxon>
        <taxon>Batravirus</taxon>
        <taxon>Batravirus ranidallo3</taxon>
    </lineage>
</organism>
<evidence type="ECO:0000313" key="2">
    <source>
        <dbReference type="Proteomes" id="UP000203507"/>
    </source>
</evidence>
<evidence type="ECO:0000313" key="1">
    <source>
        <dbReference type="EMBL" id="ARR28908.1"/>
    </source>
</evidence>
<dbReference type="Proteomes" id="UP000203507">
    <property type="component" value="Segment"/>
</dbReference>
<dbReference type="GeneID" id="32878242"/>
<accession>A0A1X9T5D0</accession>
<proteinExistence type="predicted"/>